<evidence type="ECO:0008006" key="4">
    <source>
        <dbReference type="Google" id="ProtNLM"/>
    </source>
</evidence>
<dbReference type="Proteomes" id="UP001430953">
    <property type="component" value="Unassembled WGS sequence"/>
</dbReference>
<sequence>MCTNFICMFDRDDRVFAGTVIDFSRAPVGTIVGTRRGNSIPENSLDYRGVSSIPSNSGFSALSHRPLCPPLLPCRARDDEGAVASSCARHRPRPSARAREESATRIRGIVRRCKRERGATARTAHGRKSWARGRAGG</sequence>
<evidence type="ECO:0000256" key="1">
    <source>
        <dbReference type="SAM" id="MobiDB-lite"/>
    </source>
</evidence>
<proteinExistence type="predicted"/>
<keyword evidence="3" id="KW-1185">Reference proteome</keyword>
<comment type="caution">
    <text evidence="2">The sequence shown here is derived from an EMBL/GenBank/DDBJ whole genome shotgun (WGS) entry which is preliminary data.</text>
</comment>
<feature type="region of interest" description="Disordered" evidence="1">
    <location>
        <begin position="83"/>
        <end position="137"/>
    </location>
</feature>
<gene>
    <name evidence="2" type="ORF">PUN28_013850</name>
</gene>
<evidence type="ECO:0000313" key="2">
    <source>
        <dbReference type="EMBL" id="KAL0110528.1"/>
    </source>
</evidence>
<evidence type="ECO:0000313" key="3">
    <source>
        <dbReference type="Proteomes" id="UP001430953"/>
    </source>
</evidence>
<accession>A0AAW2F6M8</accession>
<reference evidence="2 3" key="1">
    <citation type="submission" date="2023-03" db="EMBL/GenBank/DDBJ databases">
        <title>High recombination rates correlate with genetic variation in Cardiocondyla obscurior ants.</title>
        <authorList>
            <person name="Errbii M."/>
        </authorList>
    </citation>
    <scope>NUCLEOTIDE SEQUENCE [LARGE SCALE GENOMIC DNA]</scope>
    <source>
        <strain evidence="2">Alpha-2009</strain>
        <tissue evidence="2">Whole body</tissue>
    </source>
</reference>
<protein>
    <recommendedName>
        <fullName evidence="4">Ribosomal protein L14</fullName>
    </recommendedName>
</protein>
<dbReference type="EMBL" id="JADYXP020000014">
    <property type="protein sequence ID" value="KAL0110528.1"/>
    <property type="molecule type" value="Genomic_DNA"/>
</dbReference>
<organism evidence="2 3">
    <name type="scientific">Cardiocondyla obscurior</name>
    <dbReference type="NCBI Taxonomy" id="286306"/>
    <lineage>
        <taxon>Eukaryota</taxon>
        <taxon>Metazoa</taxon>
        <taxon>Ecdysozoa</taxon>
        <taxon>Arthropoda</taxon>
        <taxon>Hexapoda</taxon>
        <taxon>Insecta</taxon>
        <taxon>Pterygota</taxon>
        <taxon>Neoptera</taxon>
        <taxon>Endopterygota</taxon>
        <taxon>Hymenoptera</taxon>
        <taxon>Apocrita</taxon>
        <taxon>Aculeata</taxon>
        <taxon>Formicoidea</taxon>
        <taxon>Formicidae</taxon>
        <taxon>Myrmicinae</taxon>
        <taxon>Cardiocondyla</taxon>
    </lineage>
</organism>
<dbReference type="AlphaFoldDB" id="A0AAW2F6M8"/>
<name>A0AAW2F6M8_9HYME</name>